<dbReference type="InterPro" id="IPR022385">
    <property type="entry name" value="Rhs_assc_core"/>
</dbReference>
<dbReference type="RefSeq" id="WP_130023807.1">
    <property type="nucleotide sequence ID" value="NZ_SEWF01000059.1"/>
</dbReference>
<proteinExistence type="predicted"/>
<sequence length="1178" mass="132062">MKYFTYLYTYKRTLQVALSCCLYLGLTIFANGQTLSPDKNAVTYSKLRIPTTNIADASDATKALISISYFDGLGRPLQTVGYKQSPTLKDIITESTQYDAYSRVVQKYLPTPFTDGTGSYQTNVAALGLSFYADAKPFSSVLLYESSPLNREKESMGPGIAWQTNNKKSQIFYESAGADVRLYRMDASGNIVKQGAYPENTIFKKRLIDEQGNTTIVYTDKADRVIQKQQQDNSGTPPASFITTYYIYDDFDRLAAVIQPEGYELNSSIARNSDEWNKWVFFYEYDQKGRLRRKKVPAAEEEYMIYDRWDRLVWSQTALQREQNKWTFYKYDAFNREIIRGEKTDTRSFNAIETEAHDWNYDRYESRVTGGPIYYSYSNAYPQVFNTDEIRHVTYYDTYNDWVPSEMAFVPANAYHTRYADARGMATGNRSRNSENNNWMASVSYYDSKARAIQVFSHNLYGHVERVDFQYNQAGETLTTRSESRDVNNASTTQLEQWEYDHAGRKTVYKLGIGSSTETIAKYEYDEVGRLKTKKIYPDGNFIAGGAAEYINRPPNPTSNVNDLARKAINLDEGTTIDGASIGKYSATIDPNAADGTNIINLQTIDYAYHIRGGLRGINLDGSGNPVPDATQGDLFSYKLDYETAGFYDGNIGKQTWQSAQNNTPVGLRAYTFTYDPISRLKSATYAGINGENYSLADLTYDKNGNIKTLRRKGLNDGSFGDIDNLTYTYSGNTLLGVTDAINGNEDVGDFRDNGSNSDYTYWNDGSLKSDANKDVSQITYDSFLKRIKQIDFANGDWVKFFYDGNGTLLRRSNSLEEVWDYTSKGIYKNNLLYQFSQQEGRIVKNGSSFDFEFEYRDIWNNLRVNYKNENGKLITTQTADFDMLGLELKTGQSGSNNFRFQQQERLFDFGLNWDLFKYRPSDSQIGRFIQIDPLTEKMPSYSPYSFAFNNPVRFIDPDGAAPVDITLLGANNSSVTIKTDLIDVKVDASSLGVNFGGNYTLEGNDILQAGLDIVGVFDPTGIADGINAVLSAKSGNYGDAIISGLGVLPYAGDLAKAGKIEKDIKIIDNAIDAVKGEAKLSKTGKFTEPSLPKKNIVSENGVSVEHYYKSGDHAPAHMHVSGGGAKTKIGANGKPIKGSPELSGVQKQVVENNKSAIRSAGNKINKYQQYQNYLSGQ</sequence>
<dbReference type="AlphaFoldDB" id="A0A4Q5LTR7"/>
<protein>
    <recommendedName>
        <fullName evidence="2">DUF6443 domain-containing protein</fullName>
    </recommendedName>
</protein>
<keyword evidence="4" id="KW-1185">Reference proteome</keyword>
<feature type="domain" description="DUF6443" evidence="2">
    <location>
        <begin position="48"/>
        <end position="171"/>
    </location>
</feature>
<dbReference type="CDD" id="cd20745">
    <property type="entry name" value="FIX_RhsA_AHH_HNH-like"/>
    <property type="match status" value="1"/>
</dbReference>
<evidence type="ECO:0000256" key="1">
    <source>
        <dbReference type="SAM" id="SignalP"/>
    </source>
</evidence>
<dbReference type="PANTHER" id="PTHR32305:SF15">
    <property type="entry name" value="PROTEIN RHSA-RELATED"/>
    <property type="match status" value="1"/>
</dbReference>
<dbReference type="NCBIfam" id="TIGR03696">
    <property type="entry name" value="Rhs_assc_core"/>
    <property type="match status" value="1"/>
</dbReference>
<evidence type="ECO:0000313" key="3">
    <source>
        <dbReference type="EMBL" id="RYU93031.1"/>
    </source>
</evidence>
<dbReference type="InterPro" id="IPR050708">
    <property type="entry name" value="T6SS_VgrG/RHS"/>
</dbReference>
<dbReference type="OrthoDB" id="976756at2"/>
<comment type="caution">
    <text evidence="3">The sequence shown here is derived from an EMBL/GenBank/DDBJ whole genome shotgun (WGS) entry which is preliminary data.</text>
</comment>
<dbReference type="Proteomes" id="UP000293162">
    <property type="component" value="Unassembled WGS sequence"/>
</dbReference>
<evidence type="ECO:0000259" key="2">
    <source>
        <dbReference type="Pfam" id="PF20041"/>
    </source>
</evidence>
<keyword evidence="1" id="KW-0732">Signal</keyword>
<evidence type="ECO:0000313" key="4">
    <source>
        <dbReference type="Proteomes" id="UP000293162"/>
    </source>
</evidence>
<dbReference type="InterPro" id="IPR045619">
    <property type="entry name" value="DUF6443"/>
</dbReference>
<accession>A0A4Q5LTR7</accession>
<feature type="chain" id="PRO_5020648696" description="DUF6443 domain-containing protein" evidence="1">
    <location>
        <begin position="33"/>
        <end position="1178"/>
    </location>
</feature>
<name>A0A4Q5LTR7_9BACT</name>
<dbReference type="Pfam" id="PF20041">
    <property type="entry name" value="DUF6443"/>
    <property type="match status" value="1"/>
</dbReference>
<reference evidence="3 4" key="1">
    <citation type="submission" date="2019-02" db="EMBL/GenBank/DDBJ databases">
        <title>Bacterial novel species Emticicia sp. 17J42-9 isolated from soil.</title>
        <authorList>
            <person name="Jung H.-Y."/>
        </authorList>
    </citation>
    <scope>NUCLEOTIDE SEQUENCE [LARGE SCALE GENOMIC DNA]</scope>
    <source>
        <strain evidence="3 4">17J42-9</strain>
    </source>
</reference>
<dbReference type="Gene3D" id="2.180.10.10">
    <property type="entry name" value="RHS repeat-associated core"/>
    <property type="match status" value="1"/>
</dbReference>
<organism evidence="3 4">
    <name type="scientific">Emticicia agri</name>
    <dbReference type="NCBI Taxonomy" id="2492393"/>
    <lineage>
        <taxon>Bacteria</taxon>
        <taxon>Pseudomonadati</taxon>
        <taxon>Bacteroidota</taxon>
        <taxon>Cytophagia</taxon>
        <taxon>Cytophagales</taxon>
        <taxon>Leadbetterellaceae</taxon>
        <taxon>Emticicia</taxon>
    </lineage>
</organism>
<dbReference type="PANTHER" id="PTHR32305">
    <property type="match status" value="1"/>
</dbReference>
<feature type="signal peptide" evidence="1">
    <location>
        <begin position="1"/>
        <end position="32"/>
    </location>
</feature>
<gene>
    <name evidence="3" type="ORF">EWM59_24080</name>
</gene>
<dbReference type="EMBL" id="SEWF01000059">
    <property type="protein sequence ID" value="RYU93031.1"/>
    <property type="molecule type" value="Genomic_DNA"/>
</dbReference>